<dbReference type="GO" id="GO:0005975">
    <property type="term" value="P:carbohydrate metabolic process"/>
    <property type="evidence" value="ECO:0007669"/>
    <property type="project" value="InterPro"/>
</dbReference>
<dbReference type="Gene3D" id="3.20.20.80">
    <property type="entry name" value="Glycosidases"/>
    <property type="match status" value="2"/>
</dbReference>
<reference evidence="4" key="1">
    <citation type="submission" date="2010-05" db="EMBL/GenBank/DDBJ databases">
        <title>The complete genome of Truepera radiovictris DSM 17093.</title>
        <authorList>
            <consortium name="US DOE Joint Genome Institute (JGI-PGF)"/>
            <person name="Lucas S."/>
            <person name="Copeland A."/>
            <person name="Lapidus A."/>
            <person name="Glavina del Rio T."/>
            <person name="Dalin E."/>
            <person name="Tice H."/>
            <person name="Bruce D."/>
            <person name="Goodwin L."/>
            <person name="Pitluck S."/>
            <person name="Kyrpides N."/>
            <person name="Mavromatis K."/>
            <person name="Ovchinnikova G."/>
            <person name="Munk A.C."/>
            <person name="Detter J.C."/>
            <person name="Han C."/>
            <person name="Tapia R."/>
            <person name="Land M."/>
            <person name="Hauser L."/>
            <person name="Markowitz V."/>
            <person name="Cheng J.-F."/>
            <person name="Hugenholtz P."/>
            <person name="Woyke T."/>
            <person name="Wu D."/>
            <person name="Tindall B."/>
            <person name="Pomrenke H.G."/>
            <person name="Brambilla E."/>
            <person name="Klenk H.-P."/>
            <person name="Eisen J.A."/>
        </authorList>
    </citation>
    <scope>NUCLEOTIDE SEQUENCE [LARGE SCALE GENOMIC DNA]</scope>
    <source>
        <strain evidence="4">DSM 17093 / CIP 108686 / LMG 22925 / RQ-24</strain>
    </source>
</reference>
<dbReference type="Pfam" id="PF00128">
    <property type="entry name" value="Alpha-amylase"/>
    <property type="match status" value="1"/>
</dbReference>
<protein>
    <submittedName>
        <fullName evidence="3">Alpha amylase catalytic region</fullName>
    </submittedName>
</protein>
<dbReference type="eggNOG" id="COG0366">
    <property type="taxonomic scope" value="Bacteria"/>
</dbReference>
<evidence type="ECO:0000259" key="2">
    <source>
        <dbReference type="SMART" id="SM00642"/>
    </source>
</evidence>
<dbReference type="STRING" id="649638.Trad_0968"/>
<organism evidence="3 4">
    <name type="scientific">Truepera radiovictrix (strain DSM 17093 / CIP 108686 / LMG 22925 / RQ-24)</name>
    <dbReference type="NCBI Taxonomy" id="649638"/>
    <lineage>
        <taxon>Bacteria</taxon>
        <taxon>Thermotogati</taxon>
        <taxon>Deinococcota</taxon>
        <taxon>Deinococci</taxon>
        <taxon>Trueperales</taxon>
        <taxon>Trueperaceae</taxon>
        <taxon>Truepera</taxon>
    </lineage>
</organism>
<dbReference type="RefSeq" id="WP_013177468.1">
    <property type="nucleotide sequence ID" value="NC_014221.1"/>
</dbReference>
<accession>D7CUV6</accession>
<proteinExistence type="predicted"/>
<keyword evidence="4" id="KW-1185">Reference proteome</keyword>
<sequence length="1273" mass="139773">MVVSFFFSRQRALLPELPLARRAQERYTFADDARTEWGALKVIDLRTARLLAEHINRRRDALMLAPRVRAGELYAAALFQETLRLIVTSYLETVDPRALERAYAHLERELGRGDLEGTLKRYLAAFPPKAIEQGEVTPDAYLAGTTAGIPNRTLAFEGALLLYLAAENPALERLSDLFETADLQGTRYRELMAGLEAFFAGEPDFGDTGQKLFDLLRAPMRAAATSLEGQLAFMRERWGALPMGELPELLGELLKASDTLKEETKPTFVGGPGPVEALNPAAYRPPTGGVTPDEYEAFSPDSSWMPRVVMLAKSTFVWLDQLSKRYGRDITRLDEIPDEELDELARRGFTALWLIGLWERSKASKTIKHLRGNPDAVASAYALYDYVIAEDLGGFEAFENLKARAWERGIRLASDMVPNHVGIDGRWVIEHPDWFLQLPESPYPSYTFNGPDLSQDERVGIFLEDHYFDSSDAAVVFKRLDRATGEVRYIYHGNDGTSMPWNDTAQINYLNPEAREAVIQTILHVARLSPIIRFDAAMTLAKQHIQRLWFPEPGTGGAIASRAQYGAMRTEDFEKALPNEFWREVVDRVAQEVPDTLLLAEAFWMMEGYFVRTLGMHRVYNSAFMHMFKNEDNAKYRQSIRNILEFEPEILKRFVNFMNNPDEETAVAQFGKDDKYFGVCVMMATMPGLPMFGHGQIEGFTEKYGMEYRRAKLDETPDRWLLERHEREIFPLLHRRYQFAEVENFRLYDLHTAGGGVNEDVFVYSNLVDGEASLVTFNNTFAPAHGWIRESTPLAGRPQATLLQGLGLRAGERDFVTFRDQISGLSFVRRSRDLQGGLALALEAYKYQVFVDFREVEDTDGRFERLERELGGRGVRDLEAALEGVTYGELRRTFGELVNAEVIRALRGERGSAFQRSVQLELPERLARTLAAAADVARREGLGAGAAADDPESVAALQARFAAQLEQLIALPVLEPLAPGAPAALREALERDLRTKLTDEGSGTLYAALVLGALEEATGAGLEALRLAAPLREAFAGAGLGDPERTLALTDLLVRFAPRYLEGAAALLTQLEGDPAARAFLALEATSGEGRAPYDRTAYAELTARLLAASLLAASGEQGERTLSAHAEVLRALSERDAHAAGDASELFAAPDEVAAAGADTAPEATDAVAAVPEATTADTAPEAVSDAPREGSDAASAAASEAAPGAAPDEATEAAAETVGSGQDDAAPAPAPAAPTASATDEPTTAAKPSGAAGTKRRKKPSTKRKGRKGKK</sequence>
<dbReference type="PANTHER" id="PTHR47786">
    <property type="entry name" value="ALPHA-1,4-GLUCAN:MALTOSE-1-PHOSPHATE MALTOSYLTRANSFERASE"/>
    <property type="match status" value="1"/>
</dbReference>
<evidence type="ECO:0000313" key="3">
    <source>
        <dbReference type="EMBL" id="ADI14097.1"/>
    </source>
</evidence>
<feature type="domain" description="Glycosyl hydrolase family 13 catalytic" evidence="2">
    <location>
        <begin position="320"/>
        <end position="714"/>
    </location>
</feature>
<evidence type="ECO:0000256" key="1">
    <source>
        <dbReference type="SAM" id="MobiDB-lite"/>
    </source>
</evidence>
<feature type="region of interest" description="Disordered" evidence="1">
    <location>
        <begin position="1173"/>
        <end position="1273"/>
    </location>
</feature>
<feature type="compositionally biased region" description="Low complexity" evidence="1">
    <location>
        <begin position="1173"/>
        <end position="1185"/>
    </location>
</feature>
<reference evidence="3 4" key="2">
    <citation type="journal article" date="2011" name="Stand. Genomic Sci.">
        <title>Complete genome sequence of Truepera radiovictrix type strain (RQ-24).</title>
        <authorList>
            <person name="Ivanova N."/>
            <person name="Rohde C."/>
            <person name="Munk C."/>
            <person name="Nolan M."/>
            <person name="Lucas S."/>
            <person name="Del Rio T.G."/>
            <person name="Tice H."/>
            <person name="Deshpande S."/>
            <person name="Cheng J.F."/>
            <person name="Tapia R."/>
            <person name="Han C."/>
            <person name="Goodwin L."/>
            <person name="Pitluck S."/>
            <person name="Liolios K."/>
            <person name="Mavromatis K."/>
            <person name="Mikhailova N."/>
            <person name="Pati A."/>
            <person name="Chen A."/>
            <person name="Palaniappan K."/>
            <person name="Land M."/>
            <person name="Hauser L."/>
            <person name="Chang Y.J."/>
            <person name="Jeffries C.D."/>
            <person name="Brambilla E."/>
            <person name="Rohde M."/>
            <person name="Goker M."/>
            <person name="Tindall B.J."/>
            <person name="Woyke T."/>
            <person name="Bristow J."/>
            <person name="Eisen J.A."/>
            <person name="Markowitz V."/>
            <person name="Hugenholtz P."/>
            <person name="Kyrpides N.C."/>
            <person name="Klenk H.P."/>
            <person name="Lapidus A."/>
        </authorList>
    </citation>
    <scope>NUCLEOTIDE SEQUENCE [LARGE SCALE GENOMIC DNA]</scope>
    <source>
        <strain evidence="4">DSM 17093 / CIP 108686 / LMG 22925 / RQ-24</strain>
    </source>
</reference>
<dbReference type="SUPFAM" id="SSF51445">
    <property type="entry name" value="(Trans)glycosidases"/>
    <property type="match status" value="1"/>
</dbReference>
<dbReference type="KEGG" id="tra:Trad_0968"/>
<dbReference type="InterPro" id="IPR017853">
    <property type="entry name" value="GH"/>
</dbReference>
<feature type="compositionally biased region" description="Basic residues" evidence="1">
    <location>
        <begin position="1256"/>
        <end position="1273"/>
    </location>
</feature>
<dbReference type="InterPro" id="IPR006047">
    <property type="entry name" value="GH13_cat_dom"/>
</dbReference>
<feature type="compositionally biased region" description="Low complexity" evidence="1">
    <location>
        <begin position="1194"/>
        <end position="1248"/>
    </location>
</feature>
<gene>
    <name evidence="3" type="ordered locus">Trad_0968</name>
</gene>
<dbReference type="EMBL" id="CP002049">
    <property type="protein sequence ID" value="ADI14097.1"/>
    <property type="molecule type" value="Genomic_DNA"/>
</dbReference>
<name>D7CUV6_TRURR</name>
<dbReference type="Proteomes" id="UP000000379">
    <property type="component" value="Chromosome"/>
</dbReference>
<dbReference type="SMART" id="SM00642">
    <property type="entry name" value="Aamy"/>
    <property type="match status" value="1"/>
</dbReference>
<dbReference type="HOGENOM" id="CLU_005647_0_0_0"/>
<dbReference type="AlphaFoldDB" id="D7CUV6"/>
<evidence type="ECO:0000313" key="4">
    <source>
        <dbReference type="Proteomes" id="UP000000379"/>
    </source>
</evidence>
<dbReference type="PANTHER" id="PTHR47786:SF2">
    <property type="entry name" value="GLYCOSYL HYDROLASE FAMILY 13 CATALYTIC DOMAIN-CONTAINING PROTEIN"/>
    <property type="match status" value="1"/>
</dbReference>
<dbReference type="CAZy" id="GH13">
    <property type="family name" value="Glycoside Hydrolase Family 13"/>
</dbReference>